<dbReference type="SMART" id="SM00028">
    <property type="entry name" value="TPR"/>
    <property type="match status" value="8"/>
</dbReference>
<keyword evidence="8" id="KW-1185">Reference proteome</keyword>
<dbReference type="CDD" id="cd15831">
    <property type="entry name" value="BTAD"/>
    <property type="match status" value="1"/>
</dbReference>
<evidence type="ECO:0000256" key="2">
    <source>
        <dbReference type="ARBA" id="ARBA00023012"/>
    </source>
</evidence>
<organism evidence="7 8">
    <name type="scientific">Streptomyces nojiriensis</name>
    <dbReference type="NCBI Taxonomy" id="66374"/>
    <lineage>
        <taxon>Bacteria</taxon>
        <taxon>Bacillati</taxon>
        <taxon>Actinomycetota</taxon>
        <taxon>Actinomycetes</taxon>
        <taxon>Kitasatosporales</taxon>
        <taxon>Streptomycetaceae</taxon>
        <taxon>Streptomyces</taxon>
    </lineage>
</organism>
<feature type="domain" description="Bacterial transcriptional activator" evidence="6">
    <location>
        <begin position="96"/>
        <end position="242"/>
    </location>
</feature>
<dbReference type="InterPro" id="IPR011990">
    <property type="entry name" value="TPR-like_helical_dom_sf"/>
</dbReference>
<evidence type="ECO:0000256" key="4">
    <source>
        <dbReference type="PROSITE-ProRule" id="PRU00339"/>
    </source>
</evidence>
<accession>A0ABQ3SN88</accession>
<comment type="similarity">
    <text evidence="1">Belongs to the AfsR/DnrI/RedD regulatory family.</text>
</comment>
<dbReference type="SUPFAM" id="SSF48452">
    <property type="entry name" value="TPR-like"/>
    <property type="match status" value="4"/>
</dbReference>
<dbReference type="Pfam" id="PF03704">
    <property type="entry name" value="BTAD"/>
    <property type="match status" value="1"/>
</dbReference>
<evidence type="ECO:0000313" key="8">
    <source>
        <dbReference type="Proteomes" id="UP000613974"/>
    </source>
</evidence>
<dbReference type="SMART" id="SM01043">
    <property type="entry name" value="BTAD"/>
    <property type="match status" value="1"/>
</dbReference>
<comment type="caution">
    <text evidence="7">The sequence shown here is derived from an EMBL/GenBank/DDBJ whole genome shotgun (WGS) entry which is preliminary data.</text>
</comment>
<evidence type="ECO:0000256" key="1">
    <source>
        <dbReference type="ARBA" id="ARBA00005820"/>
    </source>
</evidence>
<dbReference type="Pfam" id="PF13424">
    <property type="entry name" value="TPR_12"/>
    <property type="match status" value="4"/>
</dbReference>
<dbReference type="InterPro" id="IPR005158">
    <property type="entry name" value="BTAD"/>
</dbReference>
<evidence type="ECO:0000256" key="3">
    <source>
        <dbReference type="ARBA" id="ARBA00023125"/>
    </source>
</evidence>
<dbReference type="Proteomes" id="UP000613974">
    <property type="component" value="Unassembled WGS sequence"/>
</dbReference>
<protein>
    <submittedName>
        <fullName evidence="7">SARP family transcriptional regulator</fullName>
    </submittedName>
</protein>
<dbReference type="PRINTS" id="PR00364">
    <property type="entry name" value="DISEASERSIST"/>
</dbReference>
<feature type="repeat" description="TPR" evidence="4">
    <location>
        <begin position="1029"/>
        <end position="1062"/>
    </location>
</feature>
<evidence type="ECO:0000259" key="5">
    <source>
        <dbReference type="SMART" id="SM00862"/>
    </source>
</evidence>
<keyword evidence="3" id="KW-0238">DNA-binding</keyword>
<dbReference type="PROSITE" id="PS50005">
    <property type="entry name" value="TPR"/>
    <property type="match status" value="3"/>
</dbReference>
<dbReference type="SUPFAM" id="SSF46894">
    <property type="entry name" value="C-terminal effector domain of the bipartite response regulators"/>
    <property type="match status" value="1"/>
</dbReference>
<dbReference type="PANTHER" id="PTHR47691:SF3">
    <property type="entry name" value="HTH-TYPE TRANSCRIPTIONAL REGULATOR RV0890C-RELATED"/>
    <property type="match status" value="1"/>
</dbReference>
<feature type="repeat" description="TPR" evidence="4">
    <location>
        <begin position="989"/>
        <end position="1022"/>
    </location>
</feature>
<feature type="repeat" description="TPR" evidence="4">
    <location>
        <begin position="789"/>
        <end position="822"/>
    </location>
</feature>
<feature type="domain" description="OmpR/PhoB-type" evidence="5">
    <location>
        <begin position="14"/>
        <end position="89"/>
    </location>
</feature>
<dbReference type="Gene3D" id="1.25.40.10">
    <property type="entry name" value="Tetratricopeptide repeat domain"/>
    <property type="match status" value="3"/>
</dbReference>
<dbReference type="InterPro" id="IPR027417">
    <property type="entry name" value="P-loop_NTPase"/>
</dbReference>
<proteinExistence type="inferred from homology"/>
<dbReference type="InterPro" id="IPR019734">
    <property type="entry name" value="TPR_rpt"/>
</dbReference>
<sequence>MRFGLLGTLTVHDGQGVARTPRSPMARTLLAALLLEPNRVVSLDRLEALLWEGRPPARARASLHNHLLRLRRALQDPARIRSGNGGLLAHVAEEELDHVRFARHLDAARRARSGAHWQRVSQETDAALALWRGVPLAEFPALAHEAAAQAVEWQEARLQALELRGEAALHFGTHADLLPELLRLCAELPLRETFHAQLVQVLHRTGRRAEALEVYHRLRRTLVDAMGVDPGPAVRLAYQQALDDDSQAPRENRTALTALPRDAASFTGRAVERDALLAAVRGATGAGDGAVGIHAVDGMPGSGKTAFAVHVAHRLKDAFPDGQIFLPLQAHTPGTPAVDPKDALTSLLLTLGESPRDIPDDLAARAGLWRRRLAGRRFLVLLDDAHSSAQVEPLLPGTADSLVLVTSRNRLEGLRDATPVTLGVLAPDEAVRLVVATAARPDITAHDPAVGALVALCGCLPLALQLVAARLRHRPAWTAADVVRDLGAARGRLDALVSESASVAAAFEVSYEGLPRAAQGLFRRLGLLIGDDVDARAAAALHGVPPERARALLEDLENRHLLEERVRGRYRMHDLVREYARTLAAADSACESKAARERLLDHFLHTAIDADRRLARYGEPETVPGKQRPASVPGFRDGEEATAWLRAEQANLGAAVEYAARHGHVVHAIHLPAAMAEYLRRSGHWNEALGLHRTALDVAVATDDVAGQAMAHRNIATVETLLGRYGQAEAGLLRALDLFRTVGDRHREGIVLQNLAKIQRIAGRTGEAAGTLREALDRFVGVGDGRGQAAVWVDMGQLYQFTGQYPQAIAGLEKALALLRPLGEVLGQANALSTLGNVYRAMGRYPEAEARHRESLVLYRRLGSLLGQTNALTDLGDVQRLTGAYNEADTGLREALRLARAVGSRIATAEALTYLGFVQLRRGRLTEAEADLREALALCEALGSGLGLAHVRQHLAEVECAAGALPEALRQALTSLELFRRAENREGETGTLTVLGAVHLAMGSPAEALESYRRALDLAREIHAPFRESRALEGVGSALARLGRTDEARDFLRRALAIDQRLGVPDAARVRSALACESPWDGVSEAR</sequence>
<gene>
    <name evidence="7" type="ORF">Snoj_33550</name>
</gene>
<keyword evidence="4" id="KW-0802">TPR repeat</keyword>
<dbReference type="InterPro" id="IPR036388">
    <property type="entry name" value="WH-like_DNA-bd_sf"/>
</dbReference>
<keyword evidence="2" id="KW-0902">Two-component regulatory system</keyword>
<dbReference type="PANTHER" id="PTHR47691">
    <property type="entry name" value="REGULATOR-RELATED"/>
    <property type="match status" value="1"/>
</dbReference>
<dbReference type="InterPro" id="IPR001867">
    <property type="entry name" value="OmpR/PhoB-type_DNA-bd"/>
</dbReference>
<evidence type="ECO:0000259" key="6">
    <source>
        <dbReference type="SMART" id="SM01043"/>
    </source>
</evidence>
<reference evidence="8" key="1">
    <citation type="submission" date="2023-07" db="EMBL/GenBank/DDBJ databases">
        <title>Whole genome shotgun sequence of Streptomyces nojiriensis NBRC 13794.</title>
        <authorList>
            <person name="Komaki H."/>
            <person name="Tamura T."/>
        </authorList>
    </citation>
    <scope>NUCLEOTIDE SEQUENCE [LARGE SCALE GENOMIC DNA]</scope>
    <source>
        <strain evidence="8">NBRC 13794</strain>
    </source>
</reference>
<dbReference type="InterPro" id="IPR016032">
    <property type="entry name" value="Sig_transdc_resp-reg_C-effctor"/>
</dbReference>
<name>A0ABQ3SN88_9ACTN</name>
<dbReference type="SMART" id="SM00862">
    <property type="entry name" value="Trans_reg_C"/>
    <property type="match status" value="1"/>
</dbReference>
<dbReference type="Gene3D" id="1.10.10.10">
    <property type="entry name" value="Winged helix-like DNA-binding domain superfamily/Winged helix DNA-binding domain"/>
    <property type="match status" value="2"/>
</dbReference>
<dbReference type="SUPFAM" id="SSF52540">
    <property type="entry name" value="P-loop containing nucleoside triphosphate hydrolases"/>
    <property type="match status" value="1"/>
</dbReference>
<dbReference type="EMBL" id="BNEC01000005">
    <property type="protein sequence ID" value="GHI69437.1"/>
    <property type="molecule type" value="Genomic_DNA"/>
</dbReference>
<evidence type="ECO:0000313" key="7">
    <source>
        <dbReference type="EMBL" id="GHI69437.1"/>
    </source>
</evidence>